<dbReference type="PIRSF" id="PIRSF001434">
    <property type="entry name" value="CGS"/>
    <property type="match status" value="1"/>
</dbReference>
<dbReference type="AlphaFoldDB" id="A0A956SGN4"/>
<name>A0A956SGN4_UNCEI</name>
<evidence type="ECO:0000256" key="1">
    <source>
        <dbReference type="ARBA" id="ARBA00001933"/>
    </source>
</evidence>
<dbReference type="InterPro" id="IPR015422">
    <property type="entry name" value="PyrdxlP-dep_Trfase_small"/>
</dbReference>
<dbReference type="Proteomes" id="UP000739538">
    <property type="component" value="Unassembled WGS sequence"/>
</dbReference>
<dbReference type="PANTHER" id="PTHR11808">
    <property type="entry name" value="TRANS-SULFURATION ENZYME FAMILY MEMBER"/>
    <property type="match status" value="1"/>
</dbReference>
<feature type="modified residue" description="N6-(pyridoxal phosphate)lysine" evidence="4">
    <location>
        <position position="195"/>
    </location>
</feature>
<gene>
    <name evidence="6" type="ORF">KDA27_17465</name>
</gene>
<reference evidence="6" key="1">
    <citation type="submission" date="2020-04" db="EMBL/GenBank/DDBJ databases">
        <authorList>
            <person name="Zhang T."/>
        </authorList>
    </citation>
    <scope>NUCLEOTIDE SEQUENCE</scope>
    <source>
        <strain evidence="6">HKST-UBA02</strain>
    </source>
</reference>
<dbReference type="PANTHER" id="PTHR11808:SF15">
    <property type="entry name" value="CYSTATHIONINE GAMMA-LYASE"/>
    <property type="match status" value="1"/>
</dbReference>
<dbReference type="GO" id="GO:0030170">
    <property type="term" value="F:pyridoxal phosphate binding"/>
    <property type="evidence" value="ECO:0007669"/>
    <property type="project" value="InterPro"/>
</dbReference>
<comment type="cofactor">
    <cofactor evidence="1 5">
        <name>pyridoxal 5'-phosphate</name>
        <dbReference type="ChEBI" id="CHEBI:597326"/>
    </cofactor>
</comment>
<dbReference type="SUPFAM" id="SSF53383">
    <property type="entry name" value="PLP-dependent transferases"/>
    <property type="match status" value="1"/>
</dbReference>
<dbReference type="CDD" id="cd00614">
    <property type="entry name" value="CGS_like"/>
    <property type="match status" value="1"/>
</dbReference>
<proteinExistence type="inferred from homology"/>
<comment type="similarity">
    <text evidence="2 5">Belongs to the trans-sulfuration enzymes family.</text>
</comment>
<evidence type="ECO:0000256" key="2">
    <source>
        <dbReference type="ARBA" id="ARBA00009077"/>
    </source>
</evidence>
<dbReference type="InterPro" id="IPR000277">
    <property type="entry name" value="Cys/Met-Metab_PyrdxlP-dep_enz"/>
</dbReference>
<keyword evidence="6" id="KW-0808">Transferase</keyword>
<dbReference type="Pfam" id="PF01053">
    <property type="entry name" value="Cys_Met_Meta_PP"/>
    <property type="match status" value="1"/>
</dbReference>
<accession>A0A956SGN4</accession>
<evidence type="ECO:0000256" key="4">
    <source>
        <dbReference type="PIRSR" id="PIRSR001434-2"/>
    </source>
</evidence>
<dbReference type="InterPro" id="IPR015421">
    <property type="entry name" value="PyrdxlP-dep_Trfase_major"/>
</dbReference>
<reference evidence="6" key="2">
    <citation type="journal article" date="2021" name="Microbiome">
        <title>Successional dynamics and alternative stable states in a saline activated sludge microbial community over 9 years.</title>
        <authorList>
            <person name="Wang Y."/>
            <person name="Ye J."/>
            <person name="Ju F."/>
            <person name="Liu L."/>
            <person name="Boyd J.A."/>
            <person name="Deng Y."/>
            <person name="Parks D.H."/>
            <person name="Jiang X."/>
            <person name="Yin X."/>
            <person name="Woodcroft B.J."/>
            <person name="Tyson G.W."/>
            <person name="Hugenholtz P."/>
            <person name="Polz M.F."/>
            <person name="Zhang T."/>
        </authorList>
    </citation>
    <scope>NUCLEOTIDE SEQUENCE</scope>
    <source>
        <strain evidence="6">HKST-UBA02</strain>
    </source>
</reference>
<sequence length="378" mass="41120">MGIGTDVIHGGQHPEERTGAVSVPIFQTSTYKQDAIGKHRGYEYARTQNPTREAWERCVCKLEGGTEAVAFSSGLGTTSAILKNLRAGDHVVAGDNMYGGTYRLFETIYRPLGLDFSYVDSTDPAKLRDAMTDRTKMVFIETPTNPMMNVTDIAAAAEIARAKGAFLVVDNTFLTPYFQKPLSLGAHAVMHSATKYLNGHADVVGGIVVTNDQSFAERIRYVQNAEGAVPGPMDCFLALRGVKTLAVRMPRHESNAKKIVELLVSHPKVEKVYYPGLEDHPGYAVARKQCTGFGGMVSFTLSDFGAVQAFATRTKIFTLAESLGGIESLLCHPASMTHASVPKEKRDAMGLTDSLLRLSVGIEDPEDLVEDIRQALSR</sequence>
<dbReference type="GO" id="GO:0005737">
    <property type="term" value="C:cytoplasm"/>
    <property type="evidence" value="ECO:0007669"/>
    <property type="project" value="TreeGrafter"/>
</dbReference>
<dbReference type="GO" id="GO:0019346">
    <property type="term" value="P:transsulfuration"/>
    <property type="evidence" value="ECO:0007669"/>
    <property type="project" value="InterPro"/>
</dbReference>
<dbReference type="EMBL" id="JAGQHS010000108">
    <property type="protein sequence ID" value="MCA9757598.1"/>
    <property type="molecule type" value="Genomic_DNA"/>
</dbReference>
<keyword evidence="3 4" id="KW-0663">Pyridoxal phosphate</keyword>
<dbReference type="Gene3D" id="3.90.1150.10">
    <property type="entry name" value="Aspartate Aminotransferase, domain 1"/>
    <property type="match status" value="1"/>
</dbReference>
<dbReference type="Gene3D" id="3.40.640.10">
    <property type="entry name" value="Type I PLP-dependent aspartate aminotransferase-like (Major domain)"/>
    <property type="match status" value="1"/>
</dbReference>
<protein>
    <submittedName>
        <fullName evidence="6">PLP-dependent transferase</fullName>
    </submittedName>
</protein>
<dbReference type="FunFam" id="3.90.1150.10:FF:000008">
    <property type="entry name" value="Cystathionine gamma-synthase"/>
    <property type="match status" value="1"/>
</dbReference>
<dbReference type="GO" id="GO:0019343">
    <property type="term" value="P:cysteine biosynthetic process via cystathionine"/>
    <property type="evidence" value="ECO:0007669"/>
    <property type="project" value="TreeGrafter"/>
</dbReference>
<organism evidence="6 7">
    <name type="scientific">Eiseniibacteriota bacterium</name>
    <dbReference type="NCBI Taxonomy" id="2212470"/>
    <lineage>
        <taxon>Bacteria</taxon>
        <taxon>Candidatus Eiseniibacteriota</taxon>
    </lineage>
</organism>
<evidence type="ECO:0000313" key="6">
    <source>
        <dbReference type="EMBL" id="MCA9757598.1"/>
    </source>
</evidence>
<evidence type="ECO:0000256" key="5">
    <source>
        <dbReference type="RuleBase" id="RU362118"/>
    </source>
</evidence>
<comment type="caution">
    <text evidence="6">The sequence shown here is derived from an EMBL/GenBank/DDBJ whole genome shotgun (WGS) entry which is preliminary data.</text>
</comment>
<evidence type="ECO:0000256" key="3">
    <source>
        <dbReference type="ARBA" id="ARBA00022898"/>
    </source>
</evidence>
<dbReference type="GO" id="GO:0004123">
    <property type="term" value="F:cystathionine gamma-lyase activity"/>
    <property type="evidence" value="ECO:0007669"/>
    <property type="project" value="TreeGrafter"/>
</dbReference>
<dbReference type="GO" id="GO:0003962">
    <property type="term" value="F:cystathionine gamma-synthase activity"/>
    <property type="evidence" value="ECO:0007669"/>
    <property type="project" value="TreeGrafter"/>
</dbReference>
<evidence type="ECO:0000313" key="7">
    <source>
        <dbReference type="Proteomes" id="UP000739538"/>
    </source>
</evidence>
<dbReference type="FunFam" id="3.40.640.10:FF:000009">
    <property type="entry name" value="Cystathionine gamma-synthase homolog"/>
    <property type="match status" value="1"/>
</dbReference>
<dbReference type="InterPro" id="IPR015424">
    <property type="entry name" value="PyrdxlP-dep_Trfase"/>
</dbReference>